<protein>
    <submittedName>
        <fullName evidence="4">DUF4174 domain-containing protein</fullName>
    </submittedName>
</protein>
<proteinExistence type="predicted"/>
<evidence type="ECO:0000313" key="5">
    <source>
        <dbReference type="Proteomes" id="UP001196661"/>
    </source>
</evidence>
<evidence type="ECO:0000313" key="4">
    <source>
        <dbReference type="EMBL" id="MBT9313601.1"/>
    </source>
</evidence>
<evidence type="ECO:0000259" key="3">
    <source>
        <dbReference type="Pfam" id="PF13778"/>
    </source>
</evidence>
<dbReference type="EMBL" id="JADOER010000014">
    <property type="protein sequence ID" value="MBT9313601.1"/>
    <property type="molecule type" value="Genomic_DNA"/>
</dbReference>
<feature type="chain" id="PRO_5046976897" evidence="2">
    <location>
        <begin position="24"/>
        <end position="168"/>
    </location>
</feature>
<name>A0ABS5Y6Y8_9CYAN</name>
<sequence>MNVSIKVSIQRFILLGVASLMVAAHGQPATGLRLEPKNTATVETRLNDYQWRNRVLLIFSPDPATADLAQQLDHLSGMGAGLNARDLVVWKLINSDGSAFVNGTGDPSLSSHSFYQHFAVKDTDFTVILLGKDGTEKLRQRQPVTSRRLFSIIDAMPMRQREMRERDR</sequence>
<comment type="caution">
    <text evidence="4">The sequence shown here is derived from an EMBL/GenBank/DDBJ whole genome shotgun (WGS) entry which is preliminary data.</text>
</comment>
<dbReference type="InterPro" id="IPR025232">
    <property type="entry name" value="DUF4174"/>
</dbReference>
<organism evidence="4 5">
    <name type="scientific">Leptothoe kymatousa TAU-MAC 1615</name>
    <dbReference type="NCBI Taxonomy" id="2364775"/>
    <lineage>
        <taxon>Bacteria</taxon>
        <taxon>Bacillati</taxon>
        <taxon>Cyanobacteriota</taxon>
        <taxon>Cyanophyceae</taxon>
        <taxon>Nodosilineales</taxon>
        <taxon>Cymatolegaceae</taxon>
        <taxon>Leptothoe</taxon>
        <taxon>Leptothoe kymatousa</taxon>
    </lineage>
</organism>
<dbReference type="Pfam" id="PF13778">
    <property type="entry name" value="DUF4174"/>
    <property type="match status" value="1"/>
</dbReference>
<feature type="signal peptide" evidence="2">
    <location>
        <begin position="1"/>
        <end position="23"/>
    </location>
</feature>
<dbReference type="RefSeq" id="WP_215619491.1">
    <property type="nucleotide sequence ID" value="NZ_JADOER010000014.1"/>
</dbReference>
<accession>A0ABS5Y6Y8</accession>
<evidence type="ECO:0000256" key="2">
    <source>
        <dbReference type="SAM" id="SignalP"/>
    </source>
</evidence>
<reference evidence="4 5" key="1">
    <citation type="journal article" date="2021" name="Mar. Drugs">
        <title>Genome Reduction and Secondary Metabolism of the Marine Sponge-Associated Cyanobacterium Leptothoe.</title>
        <authorList>
            <person name="Konstantinou D."/>
            <person name="Popin R.V."/>
            <person name="Fewer D.P."/>
            <person name="Sivonen K."/>
            <person name="Gkelis S."/>
        </authorList>
    </citation>
    <scope>NUCLEOTIDE SEQUENCE [LARGE SCALE GENOMIC DNA]</scope>
    <source>
        <strain evidence="4 5">TAU-MAC 1615</strain>
    </source>
</reference>
<keyword evidence="1 2" id="KW-0732">Signal</keyword>
<keyword evidence="5" id="KW-1185">Reference proteome</keyword>
<feature type="domain" description="DUF4174" evidence="3">
    <location>
        <begin position="46"/>
        <end position="162"/>
    </location>
</feature>
<dbReference type="Proteomes" id="UP001196661">
    <property type="component" value="Unassembled WGS sequence"/>
</dbReference>
<gene>
    <name evidence="4" type="ORF">IXB28_15415</name>
</gene>
<evidence type="ECO:0000256" key="1">
    <source>
        <dbReference type="ARBA" id="ARBA00022729"/>
    </source>
</evidence>